<keyword evidence="1" id="KW-0677">Repeat</keyword>
<keyword evidence="5" id="KW-1185">Reference proteome</keyword>
<dbReference type="InterPro" id="IPR019734">
    <property type="entry name" value="TPR_rpt"/>
</dbReference>
<name>A0ABW3B5W0_9FLAO</name>
<feature type="repeat" description="TPR" evidence="3">
    <location>
        <begin position="212"/>
        <end position="245"/>
    </location>
</feature>
<dbReference type="RefSeq" id="WP_379935201.1">
    <property type="nucleotide sequence ID" value="NZ_JBHTHY010000011.1"/>
</dbReference>
<evidence type="ECO:0000256" key="3">
    <source>
        <dbReference type="PROSITE-ProRule" id="PRU00339"/>
    </source>
</evidence>
<gene>
    <name evidence="4" type="ORF">ACFQZJ_13365</name>
</gene>
<dbReference type="Pfam" id="PF13181">
    <property type="entry name" value="TPR_8"/>
    <property type="match status" value="3"/>
</dbReference>
<reference evidence="5" key="1">
    <citation type="journal article" date="2019" name="Int. J. Syst. Evol. Microbiol.">
        <title>The Global Catalogue of Microorganisms (GCM) 10K type strain sequencing project: providing services to taxonomists for standard genome sequencing and annotation.</title>
        <authorList>
            <consortium name="The Broad Institute Genomics Platform"/>
            <consortium name="The Broad Institute Genome Sequencing Center for Infectious Disease"/>
            <person name="Wu L."/>
            <person name="Ma J."/>
        </authorList>
    </citation>
    <scope>NUCLEOTIDE SEQUENCE [LARGE SCALE GENOMIC DNA]</scope>
    <source>
        <strain evidence="5">CCUG 61948</strain>
    </source>
</reference>
<dbReference type="Gene3D" id="1.25.40.10">
    <property type="entry name" value="Tetratricopeptide repeat domain"/>
    <property type="match status" value="1"/>
</dbReference>
<dbReference type="EMBL" id="JBHTHY010000011">
    <property type="protein sequence ID" value="MFD0798455.1"/>
    <property type="molecule type" value="Genomic_DNA"/>
</dbReference>
<dbReference type="PROSITE" id="PS50005">
    <property type="entry name" value="TPR"/>
    <property type="match status" value="1"/>
</dbReference>
<dbReference type="InterPro" id="IPR050498">
    <property type="entry name" value="Ycf3"/>
</dbReference>
<dbReference type="PANTHER" id="PTHR44858:SF1">
    <property type="entry name" value="UDP-N-ACETYLGLUCOSAMINE--PEPTIDE N-ACETYLGLUCOSAMINYLTRANSFERASE SPINDLY-RELATED"/>
    <property type="match status" value="1"/>
</dbReference>
<organism evidence="4 5">
    <name type="scientific">Maribacter chungangensis</name>
    <dbReference type="NCBI Taxonomy" id="1069117"/>
    <lineage>
        <taxon>Bacteria</taxon>
        <taxon>Pseudomonadati</taxon>
        <taxon>Bacteroidota</taxon>
        <taxon>Flavobacteriia</taxon>
        <taxon>Flavobacteriales</taxon>
        <taxon>Flavobacteriaceae</taxon>
        <taxon>Maribacter</taxon>
    </lineage>
</organism>
<dbReference type="Proteomes" id="UP001597012">
    <property type="component" value="Unassembled WGS sequence"/>
</dbReference>
<sequence>MKKFVYILTFLSFQTNIFGQQNCEILKDDPKCYQACLTMNQESLHHQGSYASQKHLSDAIEMCPTLSNAYFEKSVAFLKRGMFIEWKELMDKAVEINPEQHLSYRAWCQFMFLHNYEETIKDLNKLGEIKGTPFIGVGQSGDYDLRMILALSYKLTDRKEKAIEIIEMAMKDEDYYVGLYDYLHLGVISLENNNLNEALESFKKQIEENELAEVYFYLAKTYLRLDNPSEATKNIEKAFKMYKSGRKMHSNYYQFTDQIYEQDILDLKNIAG</sequence>
<proteinExistence type="predicted"/>
<evidence type="ECO:0000256" key="2">
    <source>
        <dbReference type="ARBA" id="ARBA00022803"/>
    </source>
</evidence>
<comment type="caution">
    <text evidence="4">The sequence shown here is derived from an EMBL/GenBank/DDBJ whole genome shotgun (WGS) entry which is preliminary data.</text>
</comment>
<dbReference type="SUPFAM" id="SSF48452">
    <property type="entry name" value="TPR-like"/>
    <property type="match status" value="1"/>
</dbReference>
<keyword evidence="2 3" id="KW-0802">TPR repeat</keyword>
<evidence type="ECO:0000313" key="5">
    <source>
        <dbReference type="Proteomes" id="UP001597012"/>
    </source>
</evidence>
<accession>A0ABW3B5W0</accession>
<dbReference type="PANTHER" id="PTHR44858">
    <property type="entry name" value="TETRATRICOPEPTIDE REPEAT PROTEIN 6"/>
    <property type="match status" value="1"/>
</dbReference>
<evidence type="ECO:0000256" key="1">
    <source>
        <dbReference type="ARBA" id="ARBA00022737"/>
    </source>
</evidence>
<evidence type="ECO:0000313" key="4">
    <source>
        <dbReference type="EMBL" id="MFD0798455.1"/>
    </source>
</evidence>
<dbReference type="InterPro" id="IPR011990">
    <property type="entry name" value="TPR-like_helical_dom_sf"/>
</dbReference>
<protein>
    <submittedName>
        <fullName evidence="4">Tetratricopeptide repeat protein</fullName>
    </submittedName>
</protein>